<dbReference type="EMBL" id="JACAZH010000002">
    <property type="protein sequence ID" value="KAF7374364.1"/>
    <property type="molecule type" value="Genomic_DNA"/>
</dbReference>
<protein>
    <submittedName>
        <fullName evidence="2">Uncharacterized protein</fullName>
    </submittedName>
</protein>
<dbReference type="OrthoDB" id="3051154at2759"/>
<accession>A0A8H7DGB0</accession>
<evidence type="ECO:0000313" key="2">
    <source>
        <dbReference type="EMBL" id="KAF7374364.1"/>
    </source>
</evidence>
<dbReference type="Proteomes" id="UP000623467">
    <property type="component" value="Unassembled WGS sequence"/>
</dbReference>
<name>A0A8H7DGB0_9AGAR</name>
<proteinExistence type="predicted"/>
<keyword evidence="3" id="KW-1185">Reference proteome</keyword>
<reference evidence="2" key="1">
    <citation type="submission" date="2020-05" db="EMBL/GenBank/DDBJ databases">
        <title>Mycena genomes resolve the evolution of fungal bioluminescence.</title>
        <authorList>
            <person name="Tsai I.J."/>
        </authorList>
    </citation>
    <scope>NUCLEOTIDE SEQUENCE</scope>
    <source>
        <strain evidence="2">160909Yilan</strain>
    </source>
</reference>
<evidence type="ECO:0000313" key="3">
    <source>
        <dbReference type="Proteomes" id="UP000623467"/>
    </source>
</evidence>
<evidence type="ECO:0000256" key="1">
    <source>
        <dbReference type="SAM" id="MobiDB-lite"/>
    </source>
</evidence>
<dbReference type="AlphaFoldDB" id="A0A8H7DGB0"/>
<comment type="caution">
    <text evidence="2">The sequence shown here is derived from an EMBL/GenBank/DDBJ whole genome shotgun (WGS) entry which is preliminary data.</text>
</comment>
<gene>
    <name evidence="2" type="ORF">MSAN_00320400</name>
</gene>
<sequence>MAQDITDDPLDDFIHSYFDSEYDGQAHSNSFDEEDGSGSESGSEPPESIRDEEEDMALYDLYDNSTRPSPQPPSSPVLEDGRLELDSMLDHIAEDFKHLGPEWRSRHKGQTTFASPACVSSESNLGKFFAIIPSIRVLNRRRCGGRRLLRERNRTKRRREKPRIAHGYEGPFFEHVGLWRVIFNI</sequence>
<organism evidence="2 3">
    <name type="scientific">Mycena sanguinolenta</name>
    <dbReference type="NCBI Taxonomy" id="230812"/>
    <lineage>
        <taxon>Eukaryota</taxon>
        <taxon>Fungi</taxon>
        <taxon>Dikarya</taxon>
        <taxon>Basidiomycota</taxon>
        <taxon>Agaricomycotina</taxon>
        <taxon>Agaricomycetes</taxon>
        <taxon>Agaricomycetidae</taxon>
        <taxon>Agaricales</taxon>
        <taxon>Marasmiineae</taxon>
        <taxon>Mycenaceae</taxon>
        <taxon>Mycena</taxon>
    </lineage>
</organism>
<feature type="region of interest" description="Disordered" evidence="1">
    <location>
        <begin position="18"/>
        <end position="55"/>
    </location>
</feature>